<organism evidence="3 4">
    <name type="scientific">Mycolicibacterium vanbaalenii</name>
    <name type="common">Mycobacterium vanbaalenii</name>
    <dbReference type="NCBI Taxonomy" id="110539"/>
    <lineage>
        <taxon>Bacteria</taxon>
        <taxon>Bacillati</taxon>
        <taxon>Actinomycetota</taxon>
        <taxon>Actinomycetes</taxon>
        <taxon>Mycobacteriales</taxon>
        <taxon>Mycobacteriaceae</taxon>
        <taxon>Mycolicibacterium</taxon>
    </lineage>
</organism>
<name>A0A5S9P8W6_MYCVN</name>
<reference evidence="3 4" key="1">
    <citation type="submission" date="2019-11" db="EMBL/GenBank/DDBJ databases">
        <authorList>
            <person name="Holert J."/>
        </authorList>
    </citation>
    <scope>NUCLEOTIDE SEQUENCE [LARGE SCALE GENOMIC DNA]</scope>
    <source>
        <strain evidence="3">BC8_1</strain>
    </source>
</reference>
<keyword evidence="4" id="KW-1185">Reference proteome</keyword>
<dbReference type="Gene3D" id="2.60.120.260">
    <property type="entry name" value="Galactose-binding domain-like"/>
    <property type="match status" value="1"/>
</dbReference>
<evidence type="ECO:0000313" key="3">
    <source>
        <dbReference type="EMBL" id="CAA0100078.1"/>
    </source>
</evidence>
<dbReference type="InterPro" id="IPR029058">
    <property type="entry name" value="AB_hydrolase_fold"/>
</dbReference>
<dbReference type="Pfam" id="PF02129">
    <property type="entry name" value="Peptidase_S15"/>
    <property type="match status" value="1"/>
</dbReference>
<dbReference type="Pfam" id="PF08530">
    <property type="entry name" value="PepX_C"/>
    <property type="match status" value="1"/>
</dbReference>
<dbReference type="EC" id="3.1.1.84" evidence="3"/>
<dbReference type="PANTHER" id="PTHR43056">
    <property type="entry name" value="PEPTIDASE S9 PROLYL OLIGOPEPTIDASE"/>
    <property type="match status" value="1"/>
</dbReference>
<dbReference type="InterPro" id="IPR000383">
    <property type="entry name" value="Xaa-Pro-like_dom"/>
</dbReference>
<evidence type="ECO:0000313" key="4">
    <source>
        <dbReference type="Proteomes" id="UP000430146"/>
    </source>
</evidence>
<sequence>MAVEQQMIFTPSGRLPAARTGVLTGFAPSTLTLPAGFRVAPQLLPIPVDIVFEKDVAVRLRDGVTIHVDLFRPVGDEPVPVVVAWSPYGKGQGTSASVMGVFAMVGLDNGIVSGLEKFEGPDPAYWCARGYAICNPDVRGVVDSEGNSVLWDRQEGRDCHDLIEWLAGQPWCSGKVGMSGTSYLAVSQWFTAAEQPPHLAAINPWEGVSDVYRDLVMRGGMPDTGFARQLQEGSFFGAGLKEDILAEAERYPQMNALWENKIPDFCKIAVPAYVVASYTNTLHTAGTFRAWRRMASQDKWLRIHNGQEWPDYYDEDNREDLRRFFDRYLKGVDNGWESTPRVRYSILDLHGGDQVGVPADAFPPAGFVSTRFYLDGAARVLSTRLPSAGVEVGYAVDSSPNAVSFIARFDEETVMVGYPKAHLWVEARGADDMDLFVLVQKLDAYGTPLQQFTVPNQNARIHDLTDHGASVLRYKGSDGRLRVSARHLDDELSTADVPAHTFDRVEKLVDGEPVEIEIDLLPIGLAFRPGEQLRFVISSANLLGPLMPGIREYAGANSGRHVIHTGCSRASYLQLPIRKS</sequence>
<feature type="domain" description="Xaa-Pro dipeptidyl-peptidase C-terminal" evidence="2">
    <location>
        <begin position="322"/>
        <end position="574"/>
    </location>
</feature>
<dbReference type="PANTHER" id="PTHR43056:SF10">
    <property type="entry name" value="COCE_NOND FAMILY, PUTATIVE (AFU_ORTHOLOGUE AFUA_7G00600)-RELATED"/>
    <property type="match status" value="1"/>
</dbReference>
<dbReference type="SUPFAM" id="SSF49785">
    <property type="entry name" value="Galactose-binding domain-like"/>
    <property type="match status" value="1"/>
</dbReference>
<protein>
    <submittedName>
        <fullName evidence="3">Cocaine esterase</fullName>
        <ecNumber evidence="3">3.1.1.84</ecNumber>
    </submittedName>
</protein>
<dbReference type="OrthoDB" id="5240615at2"/>
<dbReference type="InterPro" id="IPR008979">
    <property type="entry name" value="Galactose-bd-like_sf"/>
</dbReference>
<dbReference type="Gene3D" id="3.40.50.1820">
    <property type="entry name" value="alpha/beta hydrolase"/>
    <property type="match status" value="1"/>
</dbReference>
<gene>
    <name evidence="3" type="primary">cocE_1</name>
    <name evidence="3" type="ORF">AELLOGFF_03246</name>
</gene>
<dbReference type="SUPFAM" id="SSF53474">
    <property type="entry name" value="alpha/beta-Hydrolases"/>
    <property type="match status" value="1"/>
</dbReference>
<dbReference type="InterPro" id="IPR013736">
    <property type="entry name" value="Xaa-Pro_dipept_C"/>
</dbReference>
<proteinExistence type="predicted"/>
<evidence type="ECO:0000259" key="2">
    <source>
        <dbReference type="SMART" id="SM00939"/>
    </source>
</evidence>
<dbReference type="InterPro" id="IPR050585">
    <property type="entry name" value="Xaa-Pro_dipeptidyl-ppase/CocE"/>
</dbReference>
<keyword evidence="1 3" id="KW-0378">Hydrolase</keyword>
<dbReference type="NCBIfam" id="TIGR00976">
    <property type="entry name" value="CocE_NonD"/>
    <property type="match status" value="1"/>
</dbReference>
<accession>A0A5S9P8W6</accession>
<dbReference type="RefSeq" id="WP_159229563.1">
    <property type="nucleotide sequence ID" value="NZ_CACSIP010000007.1"/>
</dbReference>
<dbReference type="AlphaFoldDB" id="A0A5S9P8W6"/>
<dbReference type="Gene3D" id="1.10.3020.20">
    <property type="match status" value="1"/>
</dbReference>
<evidence type="ECO:0000256" key="1">
    <source>
        <dbReference type="ARBA" id="ARBA00022801"/>
    </source>
</evidence>
<dbReference type="EMBL" id="CACSIP010000007">
    <property type="protein sequence ID" value="CAA0100078.1"/>
    <property type="molecule type" value="Genomic_DNA"/>
</dbReference>
<dbReference type="InterPro" id="IPR005674">
    <property type="entry name" value="CocE/Ser_esterase"/>
</dbReference>
<dbReference type="Proteomes" id="UP000430146">
    <property type="component" value="Unassembled WGS sequence"/>
</dbReference>
<dbReference type="GO" id="GO:0008239">
    <property type="term" value="F:dipeptidyl-peptidase activity"/>
    <property type="evidence" value="ECO:0007669"/>
    <property type="project" value="InterPro"/>
</dbReference>
<dbReference type="SMART" id="SM00939">
    <property type="entry name" value="PepX_C"/>
    <property type="match status" value="1"/>
</dbReference>